<dbReference type="OrthoDB" id="7375193at2"/>
<dbReference type="Pfam" id="PF13561">
    <property type="entry name" value="adh_short_C2"/>
    <property type="match status" value="1"/>
</dbReference>
<dbReference type="SUPFAM" id="SSF51735">
    <property type="entry name" value="NAD(P)-binding Rossmann-fold domains"/>
    <property type="match status" value="1"/>
</dbReference>
<dbReference type="PRINTS" id="PR00080">
    <property type="entry name" value="SDRFAMILY"/>
</dbReference>
<dbReference type="InterPro" id="IPR036291">
    <property type="entry name" value="NAD(P)-bd_dom_sf"/>
</dbReference>
<proteinExistence type="inferred from homology"/>
<dbReference type="FunFam" id="3.40.50.720:FF:000084">
    <property type="entry name" value="Short-chain dehydrogenase reductase"/>
    <property type="match status" value="1"/>
</dbReference>
<dbReference type="RefSeq" id="WP_123688859.1">
    <property type="nucleotide sequence ID" value="NZ_AP019700.1"/>
</dbReference>
<dbReference type="PRINTS" id="PR00081">
    <property type="entry name" value="GDHRDH"/>
</dbReference>
<dbReference type="EMBL" id="RJKX01000013">
    <property type="protein sequence ID" value="ROP99472.1"/>
    <property type="molecule type" value="Genomic_DNA"/>
</dbReference>
<accession>A0A3N1M6Y1</accession>
<protein>
    <submittedName>
        <fullName evidence="4">NAD(P)-dependent dehydrogenase (Short-subunit alcohol dehydrogenase family)</fullName>
    </submittedName>
</protein>
<feature type="domain" description="Ketoreductase" evidence="3">
    <location>
        <begin position="12"/>
        <end position="197"/>
    </location>
</feature>
<dbReference type="AlphaFoldDB" id="A0A3N1M6Y1"/>
<name>A0A3N1M6Y1_9PROT</name>
<dbReference type="PROSITE" id="PS00061">
    <property type="entry name" value="ADH_SHORT"/>
    <property type="match status" value="1"/>
</dbReference>
<sequence length="255" mass="26057">MAARVTGRVAGKVALVTGAGGGLGRAFCRALAGEGAQVVATDRDLAAAAATADECGGLALALDVTDEAAWIATMAEVARRLGRLDVLVNNAGIAILNTIEDTTIEEWRLTMGVNLDGVFLGCKHGIGLMKATGGSIINLSSVSGLVGGHNLAAYNASKGGVRLLTKSVALHCARAGYGIRCNSVHPSFVNTPMVDGMLAGAPDPEGTRRRLARQIPLGRMGETDDIAPLVVYLASDESRFVTGSEMVVDGGLTAA</sequence>
<dbReference type="SMART" id="SM00822">
    <property type="entry name" value="PKS_KR"/>
    <property type="match status" value="1"/>
</dbReference>
<dbReference type="PANTHER" id="PTHR42760">
    <property type="entry name" value="SHORT-CHAIN DEHYDROGENASES/REDUCTASES FAMILY MEMBER"/>
    <property type="match status" value="1"/>
</dbReference>
<evidence type="ECO:0000259" key="3">
    <source>
        <dbReference type="SMART" id="SM00822"/>
    </source>
</evidence>
<evidence type="ECO:0000313" key="4">
    <source>
        <dbReference type="EMBL" id="ROP99472.1"/>
    </source>
</evidence>
<comment type="similarity">
    <text evidence="1">Belongs to the short-chain dehydrogenases/reductases (SDR) family.</text>
</comment>
<dbReference type="InterPro" id="IPR057326">
    <property type="entry name" value="KR_dom"/>
</dbReference>
<keyword evidence="5" id="KW-1185">Reference proteome</keyword>
<evidence type="ECO:0000256" key="1">
    <source>
        <dbReference type="ARBA" id="ARBA00006484"/>
    </source>
</evidence>
<dbReference type="PANTHER" id="PTHR42760:SF115">
    <property type="entry name" value="3-OXOACYL-[ACYL-CARRIER-PROTEIN] REDUCTASE FABG"/>
    <property type="match status" value="1"/>
</dbReference>
<dbReference type="GO" id="GO:0016616">
    <property type="term" value="F:oxidoreductase activity, acting on the CH-OH group of donors, NAD or NADP as acceptor"/>
    <property type="evidence" value="ECO:0007669"/>
    <property type="project" value="UniProtKB-ARBA"/>
</dbReference>
<dbReference type="Proteomes" id="UP000278222">
    <property type="component" value="Unassembled WGS sequence"/>
</dbReference>
<reference evidence="4 5" key="1">
    <citation type="submission" date="2018-11" db="EMBL/GenBank/DDBJ databases">
        <title>Genomic Encyclopedia of Type Strains, Phase IV (KMG-IV): sequencing the most valuable type-strain genomes for metagenomic binning, comparative biology and taxonomic classification.</title>
        <authorList>
            <person name="Goeker M."/>
        </authorList>
    </citation>
    <scope>NUCLEOTIDE SEQUENCE [LARGE SCALE GENOMIC DNA]</scope>
    <source>
        <strain evidence="4 5">DSM 5900</strain>
    </source>
</reference>
<dbReference type="InterPro" id="IPR020904">
    <property type="entry name" value="Sc_DH/Rdtase_CS"/>
</dbReference>
<dbReference type="NCBIfam" id="NF005559">
    <property type="entry name" value="PRK07231.1"/>
    <property type="match status" value="1"/>
</dbReference>
<organism evidence="4 5">
    <name type="scientific">Stella humosa</name>
    <dbReference type="NCBI Taxonomy" id="94"/>
    <lineage>
        <taxon>Bacteria</taxon>
        <taxon>Pseudomonadati</taxon>
        <taxon>Pseudomonadota</taxon>
        <taxon>Alphaproteobacteria</taxon>
        <taxon>Rhodospirillales</taxon>
        <taxon>Stellaceae</taxon>
        <taxon>Stella</taxon>
    </lineage>
</organism>
<dbReference type="Gene3D" id="3.40.50.720">
    <property type="entry name" value="NAD(P)-binding Rossmann-like Domain"/>
    <property type="match status" value="1"/>
</dbReference>
<evidence type="ECO:0000313" key="5">
    <source>
        <dbReference type="Proteomes" id="UP000278222"/>
    </source>
</evidence>
<keyword evidence="2" id="KW-0560">Oxidoreductase</keyword>
<evidence type="ECO:0000256" key="2">
    <source>
        <dbReference type="ARBA" id="ARBA00023002"/>
    </source>
</evidence>
<gene>
    <name evidence="4" type="ORF">EDC65_1251</name>
</gene>
<comment type="caution">
    <text evidence="4">The sequence shown here is derived from an EMBL/GenBank/DDBJ whole genome shotgun (WGS) entry which is preliminary data.</text>
</comment>
<dbReference type="InterPro" id="IPR002347">
    <property type="entry name" value="SDR_fam"/>
</dbReference>